<feature type="binding site" evidence="9">
    <location>
        <position position="121"/>
    </location>
    <ligand>
        <name>FMN</name>
        <dbReference type="ChEBI" id="CHEBI:58210"/>
    </ligand>
</feature>
<dbReference type="NCBIfam" id="TIGR01037">
    <property type="entry name" value="pyrD_sub1_fam"/>
    <property type="match status" value="1"/>
</dbReference>
<feature type="binding site" evidence="9">
    <location>
        <begin position="67"/>
        <end position="68"/>
    </location>
    <ligand>
        <name>FMN</name>
        <dbReference type="ChEBI" id="CHEBI:58210"/>
    </ligand>
</feature>
<keyword evidence="8 9" id="KW-0560">Oxidoreductase</keyword>
<evidence type="ECO:0000256" key="2">
    <source>
        <dbReference type="ARBA" id="ARBA00004725"/>
    </source>
</evidence>
<comment type="cofactor">
    <cofactor evidence="9">
        <name>FMN</name>
        <dbReference type="ChEBI" id="CHEBI:58210"/>
    </cofactor>
    <text evidence="9">Binds 1 FMN per subunit.</text>
</comment>
<dbReference type="HAMAP" id="MF_00224">
    <property type="entry name" value="DHO_dh_type1"/>
    <property type="match status" value="1"/>
</dbReference>
<keyword evidence="5 9" id="KW-0285">Flavoprotein</keyword>
<keyword evidence="6 9" id="KW-0288">FMN</keyword>
<keyword evidence="12" id="KW-1185">Reference proteome</keyword>
<dbReference type="InterPro" id="IPR049622">
    <property type="entry name" value="Dihydroorotate_DH_I"/>
</dbReference>
<feature type="binding site" evidence="9">
    <location>
        <position position="186"/>
    </location>
    <ligand>
        <name>FMN</name>
        <dbReference type="ChEBI" id="CHEBI:58210"/>
    </ligand>
</feature>
<dbReference type="PANTHER" id="PTHR48109:SF1">
    <property type="entry name" value="DIHYDROOROTATE DEHYDROGENASE (FUMARATE)"/>
    <property type="match status" value="1"/>
</dbReference>
<dbReference type="Proteomes" id="UP000004491">
    <property type="component" value="Unassembled WGS sequence"/>
</dbReference>
<comment type="caution">
    <text evidence="11">The sequence shown here is derived from an EMBL/GenBank/DDBJ whole genome shotgun (WGS) entry which is preliminary data.</text>
</comment>
<feature type="binding site" evidence="9">
    <location>
        <begin position="289"/>
        <end position="290"/>
    </location>
    <ligand>
        <name>FMN</name>
        <dbReference type="ChEBI" id="CHEBI:58210"/>
    </ligand>
</feature>
<feature type="domain" description="Dihydroorotate dehydrogenase catalytic" evidence="10">
    <location>
        <begin position="24"/>
        <end position="310"/>
    </location>
</feature>
<feature type="active site" description="Nucleophile" evidence="9">
    <location>
        <position position="151"/>
    </location>
</feature>
<sequence>MKHLNLLHKQTTQNTMTTQTPSPLNIEFCGMPFNTPIVLLSGCVGFGEEYTRVEGFSNRDTGAVCLKGTTLEPRLGNPPHRIYETPGGMLNAIGLQNPGVNKVVGEILPQLDFDETRFIANVSGSSVEEYYEVTRRFDDSPIDAIEINISCPNVKEGGVAFGNDPAMSARVVEACRKATNKPLITKLSPNQTDIAANAKGCIEAGSDAFSVINTLMGMAIDIESRTPIIGNNQGGLSGPAIKPVALLKVHQVHQVCRDHNIPIIGQGGINCAEDAIEFLIAGASAIGIGTALFYDPHICKKINQGIADYLQRHDLTSVDRLVGTLQLHQARAPKCGC</sequence>
<keyword evidence="7 9" id="KW-0665">Pyrimidine biosynthesis</keyword>
<dbReference type="PANTHER" id="PTHR48109">
    <property type="entry name" value="DIHYDROOROTATE DEHYDROGENASE (QUINONE), MITOCHONDRIAL-RELATED"/>
    <property type="match status" value="1"/>
</dbReference>
<comment type="catalytic activity">
    <reaction evidence="9">
        <text>(S)-dihydroorotate + A = orotate + AH2</text>
        <dbReference type="Rhea" id="RHEA:18073"/>
        <dbReference type="ChEBI" id="CHEBI:13193"/>
        <dbReference type="ChEBI" id="CHEBI:17499"/>
        <dbReference type="ChEBI" id="CHEBI:30839"/>
        <dbReference type="ChEBI" id="CHEBI:30864"/>
    </reaction>
</comment>
<organism evidence="11 12">
    <name type="scientific">endosymbiont of Riftia pachyptila</name>
    <name type="common">vent Ph05</name>
    <dbReference type="NCBI Taxonomy" id="1048808"/>
    <lineage>
        <taxon>Bacteria</taxon>
        <taxon>Pseudomonadati</taxon>
        <taxon>Pseudomonadota</taxon>
        <taxon>Gammaproteobacteria</taxon>
        <taxon>sulfur-oxidizing symbionts</taxon>
    </lineage>
</organism>
<protein>
    <recommendedName>
        <fullName evidence="9">Dihydroorotate dehydrogenase</fullName>
        <shortName evidence="9">DHOD</shortName>
        <shortName evidence="9">DHODase</shortName>
        <shortName evidence="9">DHOdehase</shortName>
        <ecNumber evidence="9">1.3.-.-</ecNumber>
    </recommendedName>
</protein>
<proteinExistence type="inferred from homology"/>
<dbReference type="UniPathway" id="UPA00070"/>
<name>G2DF63_9GAMM</name>
<dbReference type="EC" id="1.3.-.-" evidence="9"/>
<dbReference type="GO" id="GO:0006207">
    <property type="term" value="P:'de novo' pyrimidine nucleobase biosynthetic process"/>
    <property type="evidence" value="ECO:0007669"/>
    <property type="project" value="TreeGrafter"/>
</dbReference>
<comment type="similarity">
    <text evidence="3 9">Belongs to the dihydroorotate dehydrogenase family. Type 1 subfamily.</text>
</comment>
<evidence type="ECO:0000259" key="10">
    <source>
        <dbReference type="Pfam" id="PF01180"/>
    </source>
</evidence>
<feature type="binding site" evidence="9">
    <location>
        <position position="41"/>
    </location>
    <ligand>
        <name>FMN</name>
        <dbReference type="ChEBI" id="CHEBI:58210"/>
    </ligand>
</feature>
<gene>
    <name evidence="9 11" type="primary">pyrD</name>
    <name evidence="11" type="ORF">Rifp1Sym_cl00180</name>
</gene>
<dbReference type="GO" id="GO:0004152">
    <property type="term" value="F:dihydroorotate dehydrogenase activity"/>
    <property type="evidence" value="ECO:0007669"/>
    <property type="project" value="UniProtKB-UniRule"/>
</dbReference>
<dbReference type="InterPro" id="IPR013785">
    <property type="entry name" value="Aldolase_TIM"/>
</dbReference>
<dbReference type="PIRSF" id="PIRSF000164">
    <property type="entry name" value="DHO_oxidase"/>
    <property type="match status" value="1"/>
</dbReference>
<evidence type="ECO:0000256" key="4">
    <source>
        <dbReference type="ARBA" id="ARBA00022490"/>
    </source>
</evidence>
<feature type="binding site" evidence="9">
    <location>
        <position position="212"/>
    </location>
    <ligand>
        <name>FMN</name>
        <dbReference type="ChEBI" id="CHEBI:58210"/>
    </ligand>
</feature>
<comment type="function">
    <text evidence="9">Catalyzes the conversion of dihydroorotate to orotate.</text>
</comment>
<comment type="subcellular location">
    <subcellularLocation>
        <location evidence="1 9">Cytoplasm</location>
    </subcellularLocation>
</comment>
<dbReference type="CDD" id="cd04740">
    <property type="entry name" value="DHOD_1B_like"/>
    <property type="match status" value="1"/>
</dbReference>
<dbReference type="PATRIC" id="fig|1048808.3.peg.2269"/>
<evidence type="ECO:0000256" key="7">
    <source>
        <dbReference type="ARBA" id="ARBA00022975"/>
    </source>
</evidence>
<evidence type="ECO:0000256" key="3">
    <source>
        <dbReference type="ARBA" id="ARBA00008008"/>
    </source>
</evidence>
<dbReference type="AlphaFoldDB" id="G2DF63"/>
<evidence type="ECO:0000313" key="12">
    <source>
        <dbReference type="Proteomes" id="UP000004491"/>
    </source>
</evidence>
<evidence type="ECO:0000256" key="9">
    <source>
        <dbReference type="HAMAP-Rule" id="MF_00224"/>
    </source>
</evidence>
<dbReference type="InterPro" id="IPR012135">
    <property type="entry name" value="Dihydroorotate_DH_1_2"/>
</dbReference>
<reference evidence="11" key="1">
    <citation type="journal article" date="2011" name="ISME J.">
        <title>The endosymbionts of the deep-sea tubeworms Riftia pachyptila and Tevnia jerichonana share an identical physiology as revealed by proteogenomic analyses.</title>
        <authorList>
            <person name="Gardebrecht A."/>
            <person name="Markert S."/>
            <person name="Felbeck H."/>
            <person name="Thuermer A."/>
            <person name="Albrecht D."/>
            <person name="Wollherr A."/>
            <person name="Kabisch J."/>
            <person name="Lehmann R."/>
            <person name="Daniel R."/>
            <person name="Liesegang H."/>
            <person name="Hecker M."/>
            <person name="Sievert S.M."/>
            <person name="Schweder T."/>
        </authorList>
    </citation>
    <scope>NUCLEOTIDE SEQUENCE [LARGE SCALE GENOMIC DNA]</scope>
</reference>
<dbReference type="EMBL" id="AFOC01000065">
    <property type="protein sequence ID" value="EGV50755.1"/>
    <property type="molecule type" value="Genomic_DNA"/>
</dbReference>
<dbReference type="InterPro" id="IPR005720">
    <property type="entry name" value="Dihydroorotate_DH_cat"/>
</dbReference>
<comment type="pathway">
    <text evidence="2 9">Pyrimidine metabolism; UMP biosynthesis via de novo pathway.</text>
</comment>
<dbReference type="GO" id="GO:0044205">
    <property type="term" value="P:'de novo' UMP biosynthetic process"/>
    <property type="evidence" value="ECO:0007669"/>
    <property type="project" value="UniProtKB-UniRule"/>
</dbReference>
<dbReference type="NCBIfam" id="NF005574">
    <property type="entry name" value="PRK07259.1"/>
    <property type="match status" value="1"/>
</dbReference>
<dbReference type="Gene3D" id="3.20.20.70">
    <property type="entry name" value="Aldolase class I"/>
    <property type="match status" value="1"/>
</dbReference>
<feature type="binding site" evidence="9">
    <location>
        <begin position="267"/>
        <end position="268"/>
    </location>
    <ligand>
        <name>FMN</name>
        <dbReference type="ChEBI" id="CHEBI:58210"/>
    </ligand>
</feature>
<dbReference type="GO" id="GO:0005737">
    <property type="term" value="C:cytoplasm"/>
    <property type="evidence" value="ECO:0007669"/>
    <property type="project" value="UniProtKB-SubCell"/>
</dbReference>
<dbReference type="SUPFAM" id="SSF51395">
    <property type="entry name" value="FMN-linked oxidoreductases"/>
    <property type="match status" value="1"/>
</dbReference>
<dbReference type="InterPro" id="IPR050074">
    <property type="entry name" value="DHO_dehydrogenase"/>
</dbReference>
<evidence type="ECO:0000256" key="1">
    <source>
        <dbReference type="ARBA" id="ARBA00004496"/>
    </source>
</evidence>
<feature type="binding site" evidence="9">
    <location>
        <position position="148"/>
    </location>
    <ligand>
        <name>FMN</name>
        <dbReference type="ChEBI" id="CHEBI:58210"/>
    </ligand>
</feature>
<feature type="binding site" evidence="9">
    <location>
        <position position="67"/>
    </location>
    <ligand>
        <name>substrate</name>
    </ligand>
</feature>
<dbReference type="Pfam" id="PF01180">
    <property type="entry name" value="DHO_dh"/>
    <property type="match status" value="1"/>
</dbReference>
<evidence type="ECO:0000256" key="5">
    <source>
        <dbReference type="ARBA" id="ARBA00022630"/>
    </source>
</evidence>
<accession>G2DF63</accession>
<keyword evidence="4 9" id="KW-0963">Cytoplasm</keyword>
<evidence type="ECO:0000256" key="8">
    <source>
        <dbReference type="ARBA" id="ARBA00023002"/>
    </source>
</evidence>
<dbReference type="InterPro" id="IPR033888">
    <property type="entry name" value="DHOD_1B"/>
</dbReference>
<feature type="binding site" evidence="9">
    <location>
        <begin position="213"/>
        <end position="214"/>
    </location>
    <ligand>
        <name>substrate</name>
    </ligand>
</feature>
<dbReference type="InterPro" id="IPR024920">
    <property type="entry name" value="Dihydroorotate_DH_1"/>
</dbReference>
<feature type="binding site" evidence="9">
    <location>
        <begin position="91"/>
        <end position="95"/>
    </location>
    <ligand>
        <name>substrate</name>
    </ligand>
</feature>
<feature type="binding site" evidence="9">
    <location>
        <position position="238"/>
    </location>
    <ligand>
        <name>FMN</name>
        <dbReference type="ChEBI" id="CHEBI:58210"/>
    </ligand>
</feature>
<feature type="binding site" evidence="9">
    <location>
        <position position="148"/>
    </location>
    <ligand>
        <name>substrate</name>
    </ligand>
</feature>
<evidence type="ECO:0000256" key="6">
    <source>
        <dbReference type="ARBA" id="ARBA00022643"/>
    </source>
</evidence>
<dbReference type="FunFam" id="3.20.20.70:FF:000027">
    <property type="entry name" value="Dihydropyrimidine dehydrogenase [NADP(+)]"/>
    <property type="match status" value="1"/>
</dbReference>
<evidence type="ECO:0000313" key="11">
    <source>
        <dbReference type="EMBL" id="EGV50755.1"/>
    </source>
</evidence>